<keyword evidence="14" id="KW-1185">Reference proteome</keyword>
<evidence type="ECO:0000256" key="8">
    <source>
        <dbReference type="ARBA" id="ARBA00023136"/>
    </source>
</evidence>
<dbReference type="Gene3D" id="3.40.50.720">
    <property type="entry name" value="NAD(P)-binding Rossmann-like Domain"/>
    <property type="match status" value="1"/>
</dbReference>
<dbReference type="OrthoDB" id="10253736at2759"/>
<dbReference type="PRINTS" id="PR00081">
    <property type="entry name" value="GDHRDH"/>
</dbReference>
<reference evidence="14" key="1">
    <citation type="journal article" date="2016" name="Genome Announc.">
        <title>Draft genome sequences of fungus Aspergillus calidoustus.</title>
        <authorList>
            <person name="Horn F."/>
            <person name="Linde J."/>
            <person name="Mattern D.J."/>
            <person name="Walther G."/>
            <person name="Guthke R."/>
            <person name="Scherlach K."/>
            <person name="Martin K."/>
            <person name="Brakhage A.A."/>
            <person name="Petzke L."/>
            <person name="Valiante V."/>
        </authorList>
    </citation>
    <scope>NUCLEOTIDE SEQUENCE [LARGE SCALE GENOMIC DNA]</scope>
    <source>
        <strain evidence="14">SF006504</strain>
    </source>
</reference>
<comment type="subcellular location">
    <subcellularLocation>
        <location evidence="1">Membrane</location>
        <topology evidence="1">Multi-pass membrane protein</topology>
    </subcellularLocation>
</comment>
<organism evidence="13 14">
    <name type="scientific">Aspergillus calidoustus</name>
    <dbReference type="NCBI Taxonomy" id="454130"/>
    <lineage>
        <taxon>Eukaryota</taxon>
        <taxon>Fungi</taxon>
        <taxon>Dikarya</taxon>
        <taxon>Ascomycota</taxon>
        <taxon>Pezizomycotina</taxon>
        <taxon>Eurotiomycetes</taxon>
        <taxon>Eurotiomycetidae</taxon>
        <taxon>Eurotiales</taxon>
        <taxon>Aspergillaceae</taxon>
        <taxon>Aspergillus</taxon>
        <taxon>Aspergillus subgen. Nidulantes</taxon>
    </lineage>
</organism>
<evidence type="ECO:0000256" key="2">
    <source>
        <dbReference type="ARBA" id="ARBA00006484"/>
    </source>
</evidence>
<dbReference type="GO" id="GO:0052650">
    <property type="term" value="F:all-trans-retinol dehydrogenase (NADP+) activity"/>
    <property type="evidence" value="ECO:0007669"/>
    <property type="project" value="UniProtKB-ARBA"/>
</dbReference>
<evidence type="ECO:0000256" key="7">
    <source>
        <dbReference type="ARBA" id="ARBA00023098"/>
    </source>
</evidence>
<accession>A0A0U5GM23</accession>
<proteinExistence type="inferred from homology"/>
<evidence type="ECO:0000256" key="6">
    <source>
        <dbReference type="ARBA" id="ARBA00023002"/>
    </source>
</evidence>
<dbReference type="InterPro" id="IPR020904">
    <property type="entry name" value="Sc_DH/Rdtase_CS"/>
</dbReference>
<evidence type="ECO:0000256" key="4">
    <source>
        <dbReference type="ARBA" id="ARBA00022857"/>
    </source>
</evidence>
<comment type="function">
    <text evidence="9">Catalyzes the reduction of all-trans-retinal to all-trans-retinol in the presence of NADPH.</text>
</comment>
<keyword evidence="8" id="KW-0472">Membrane</keyword>
<evidence type="ECO:0000313" key="13">
    <source>
        <dbReference type="EMBL" id="CEN59934.1"/>
    </source>
</evidence>
<keyword evidence="7" id="KW-0443">Lipid metabolism</keyword>
<dbReference type="FunFam" id="3.40.50.720:FF:000131">
    <property type="entry name" value="Short-chain dehydrogenase/reductase 3"/>
    <property type="match status" value="1"/>
</dbReference>
<dbReference type="PRINTS" id="PR00080">
    <property type="entry name" value="SDRFAMILY"/>
</dbReference>
<dbReference type="InterPro" id="IPR002347">
    <property type="entry name" value="SDR_fam"/>
</dbReference>
<evidence type="ECO:0000256" key="11">
    <source>
        <dbReference type="ARBA" id="ARBA00082544"/>
    </source>
</evidence>
<evidence type="ECO:0000256" key="12">
    <source>
        <dbReference type="RuleBase" id="RU000363"/>
    </source>
</evidence>
<dbReference type="InterPro" id="IPR036291">
    <property type="entry name" value="NAD(P)-bd_dom_sf"/>
</dbReference>
<gene>
    <name evidence="13" type="ORF">ASPCAL02375</name>
</gene>
<dbReference type="GO" id="GO:0044550">
    <property type="term" value="P:secondary metabolite biosynthetic process"/>
    <property type="evidence" value="ECO:0007669"/>
    <property type="project" value="UniProtKB-ARBA"/>
</dbReference>
<keyword evidence="4" id="KW-0521">NADP</keyword>
<protein>
    <recommendedName>
        <fullName evidence="10">Short-chain dehydrogenase/reductase 3</fullName>
    </recommendedName>
    <alternativeName>
        <fullName evidence="11">Retinal short-chain dehydrogenase/reductase 1</fullName>
    </alternativeName>
</protein>
<comment type="similarity">
    <text evidence="2 12">Belongs to the short-chain dehydrogenases/reductases (SDR) family.</text>
</comment>
<evidence type="ECO:0000256" key="5">
    <source>
        <dbReference type="ARBA" id="ARBA00022989"/>
    </source>
</evidence>
<dbReference type="Pfam" id="PF00106">
    <property type="entry name" value="adh_short"/>
    <property type="match status" value="1"/>
</dbReference>
<dbReference type="Proteomes" id="UP000054771">
    <property type="component" value="Unassembled WGS sequence"/>
</dbReference>
<dbReference type="PROSITE" id="PS00061">
    <property type="entry name" value="ADH_SHORT"/>
    <property type="match status" value="1"/>
</dbReference>
<keyword evidence="3" id="KW-0812">Transmembrane</keyword>
<name>A0A0U5GM23_ASPCI</name>
<evidence type="ECO:0000313" key="14">
    <source>
        <dbReference type="Proteomes" id="UP000054771"/>
    </source>
</evidence>
<dbReference type="PANTHER" id="PTHR24322:SF736">
    <property type="entry name" value="RETINOL DEHYDROGENASE 10"/>
    <property type="match status" value="1"/>
</dbReference>
<dbReference type="AlphaFoldDB" id="A0A0U5GM23"/>
<keyword evidence="5" id="KW-1133">Transmembrane helix</keyword>
<evidence type="ECO:0000256" key="9">
    <source>
        <dbReference type="ARBA" id="ARBA00059620"/>
    </source>
</evidence>
<evidence type="ECO:0000256" key="3">
    <source>
        <dbReference type="ARBA" id="ARBA00022692"/>
    </source>
</evidence>
<keyword evidence="6" id="KW-0560">Oxidoreductase</keyword>
<evidence type="ECO:0000256" key="1">
    <source>
        <dbReference type="ARBA" id="ARBA00004141"/>
    </source>
</evidence>
<dbReference type="PANTHER" id="PTHR24322">
    <property type="entry name" value="PKSB"/>
    <property type="match status" value="1"/>
</dbReference>
<dbReference type="GO" id="GO:0016020">
    <property type="term" value="C:membrane"/>
    <property type="evidence" value="ECO:0007669"/>
    <property type="project" value="UniProtKB-SubCell"/>
</dbReference>
<sequence>MSQSHPLALLHQGSNAVINQLRPWTAEVSHRPWVLKAGIALVALKIILWTNRALTNYSLNNWTRIRAWSNEHELVLVTGGCSGIGKQIVSCLAEGGVRVVVLDIQEPVLSFGKNVTFYHADVTSSESIRAVAQKIRASHGEPTVLVNNAGVGNEGTLLAKSEARIRQTFEINTISHFLMVREFLPAMIKQNHGHIITIASTASFMGMGEMMDYSCSKASALAFHEGLSEEIRSWYNAPNIRTSIIHPNWVRTPMITTLTSAGDRFNQPILTPTEVANAVVRQILAQKSGQVILPGHLKPLSSLRALPLWIQGAVRGAAAQSLKSVTDLQRKTKKNAGST</sequence>
<dbReference type="EMBL" id="CDMC01000002">
    <property type="protein sequence ID" value="CEN59934.1"/>
    <property type="molecule type" value="Genomic_DNA"/>
</dbReference>
<dbReference type="OMA" id="DQIQMSL"/>
<dbReference type="STRING" id="454130.A0A0U5GM23"/>
<evidence type="ECO:0000256" key="10">
    <source>
        <dbReference type="ARBA" id="ARBA00068717"/>
    </source>
</evidence>
<dbReference type="SUPFAM" id="SSF51735">
    <property type="entry name" value="NAD(P)-binding Rossmann-fold domains"/>
    <property type="match status" value="1"/>
</dbReference>